<evidence type="ECO:0000256" key="2">
    <source>
        <dbReference type="SAM" id="MobiDB-lite"/>
    </source>
</evidence>
<feature type="coiled-coil region" evidence="1">
    <location>
        <begin position="261"/>
        <end position="288"/>
    </location>
</feature>
<accession>A0A4C2AHV4</accession>
<keyword evidence="4" id="KW-1185">Reference proteome</keyword>
<feature type="compositionally biased region" description="Basic and acidic residues" evidence="2">
    <location>
        <begin position="1"/>
        <end position="13"/>
    </location>
</feature>
<reference evidence="3 4" key="1">
    <citation type="journal article" date="2019" name="Commun. Biol.">
        <title>The bagworm genome reveals a unique fibroin gene that provides high tensile strength.</title>
        <authorList>
            <person name="Kono N."/>
            <person name="Nakamura H."/>
            <person name="Ohtoshi R."/>
            <person name="Tomita M."/>
            <person name="Numata K."/>
            <person name="Arakawa K."/>
        </authorList>
    </citation>
    <scope>NUCLEOTIDE SEQUENCE [LARGE SCALE GENOMIC DNA]</scope>
</reference>
<keyword evidence="1" id="KW-0175">Coiled coil</keyword>
<feature type="region of interest" description="Disordered" evidence="2">
    <location>
        <begin position="1"/>
        <end position="168"/>
    </location>
</feature>
<gene>
    <name evidence="3" type="ORF">EVAR_9219_1</name>
</gene>
<feature type="region of interest" description="Disordered" evidence="2">
    <location>
        <begin position="337"/>
        <end position="371"/>
    </location>
</feature>
<feature type="non-terminal residue" evidence="3">
    <location>
        <position position="1"/>
    </location>
</feature>
<proteinExistence type="predicted"/>
<evidence type="ECO:0000256" key="1">
    <source>
        <dbReference type="SAM" id="Coils"/>
    </source>
</evidence>
<dbReference type="Proteomes" id="UP000299102">
    <property type="component" value="Unassembled WGS sequence"/>
</dbReference>
<feature type="region of interest" description="Disordered" evidence="2">
    <location>
        <begin position="180"/>
        <end position="209"/>
    </location>
</feature>
<feature type="compositionally biased region" description="Basic and acidic residues" evidence="2">
    <location>
        <begin position="150"/>
        <end position="161"/>
    </location>
</feature>
<protein>
    <submittedName>
        <fullName evidence="3">Uncharacterized protein</fullName>
    </submittedName>
</protein>
<dbReference type="AlphaFoldDB" id="A0A4C2AHV4"/>
<sequence length="371" mass="41467">ALIEAPHRGEQAYRSRKFSRGPFRRKSGKPETTWSRGPGSRSPRTTRDTSGDTGAEGEPGTVYRSPLRLMVPERGSKNPNRVSRVPNRERMSTRRVAKGASTSKSEREPNVPKGGPRVGTVAKKKIVSQKIMTTPPVPCTPPETAGDGAKNSHEKRARGTEDVLNDGTVAAEFRRQNWWRLRQTGEPQRRNRPPVLPASGRPTPVDLSGVPAARTARQPIRTAGRPPYREVGVQYRDSAMEARSELEASSPFASRSPARYVMELERERARRAREAEAAEKRIAKIAKENLDRILQIENKIDKMAGEVSSTRNLLGHFDVPEKLEAIQKTLEAGTARAHLTTQRWRRSRNPWMPPPKGFLALKFGQERGTRS</sequence>
<evidence type="ECO:0000313" key="3">
    <source>
        <dbReference type="EMBL" id="GBP98425.1"/>
    </source>
</evidence>
<evidence type="ECO:0000313" key="4">
    <source>
        <dbReference type="Proteomes" id="UP000299102"/>
    </source>
</evidence>
<organism evidence="3 4">
    <name type="scientific">Eumeta variegata</name>
    <name type="common">Bagworm moth</name>
    <name type="synonym">Eumeta japonica</name>
    <dbReference type="NCBI Taxonomy" id="151549"/>
    <lineage>
        <taxon>Eukaryota</taxon>
        <taxon>Metazoa</taxon>
        <taxon>Ecdysozoa</taxon>
        <taxon>Arthropoda</taxon>
        <taxon>Hexapoda</taxon>
        <taxon>Insecta</taxon>
        <taxon>Pterygota</taxon>
        <taxon>Neoptera</taxon>
        <taxon>Endopterygota</taxon>
        <taxon>Lepidoptera</taxon>
        <taxon>Glossata</taxon>
        <taxon>Ditrysia</taxon>
        <taxon>Tineoidea</taxon>
        <taxon>Psychidae</taxon>
        <taxon>Oiketicinae</taxon>
        <taxon>Eumeta</taxon>
    </lineage>
</organism>
<comment type="caution">
    <text evidence="3">The sequence shown here is derived from an EMBL/GenBank/DDBJ whole genome shotgun (WGS) entry which is preliminary data.</text>
</comment>
<dbReference type="EMBL" id="BGZK01003143">
    <property type="protein sequence ID" value="GBP98425.1"/>
    <property type="molecule type" value="Genomic_DNA"/>
</dbReference>
<feature type="compositionally biased region" description="Basic residues" evidence="2">
    <location>
        <begin position="14"/>
        <end position="27"/>
    </location>
</feature>
<name>A0A4C2AHV4_EUMVA</name>